<dbReference type="InterPro" id="IPR007445">
    <property type="entry name" value="PilO"/>
</dbReference>
<dbReference type="HOGENOM" id="CLU_1509225_0_0_7"/>
<sequence length="178" mass="20071">MRQLTKLEKFGLAAAMIVAGSFFYMKNFYEPQEQALKKTVAKLNKVVAQVNNLKEAPSLIAVRGRIAKQKKVYEELREQTANLTVKQGTADEITELLGRINLMLDRNGLALTKVEPKPEVAGDFFTWNVFQVCLRGTYGRLLGFLEDLRAMDDAVRIGQLHMEKGDDALLHVTLDLMI</sequence>
<evidence type="ECO:0000313" key="2">
    <source>
        <dbReference type="EMBL" id="ABA88123.1"/>
    </source>
</evidence>
<organism evidence="2 3">
    <name type="scientific">Syntrophotalea carbinolica (strain DSM 2380 / NBRC 103641 / GraBd1)</name>
    <name type="common">Pelobacter carbinolicus</name>
    <dbReference type="NCBI Taxonomy" id="338963"/>
    <lineage>
        <taxon>Bacteria</taxon>
        <taxon>Pseudomonadati</taxon>
        <taxon>Thermodesulfobacteriota</taxon>
        <taxon>Desulfuromonadia</taxon>
        <taxon>Desulfuromonadales</taxon>
        <taxon>Syntrophotaleaceae</taxon>
        <taxon>Syntrophotalea</taxon>
    </lineage>
</organism>
<dbReference type="Proteomes" id="UP000002534">
    <property type="component" value="Chromosome"/>
</dbReference>
<dbReference type="RefSeq" id="WP_011340583.1">
    <property type="nucleotide sequence ID" value="NC_007498.2"/>
</dbReference>
<dbReference type="OrthoDB" id="5471180at2"/>
<keyword evidence="1" id="KW-0175">Coiled coil</keyword>
<dbReference type="KEGG" id="pca:Pcar_0868"/>
<dbReference type="GO" id="GO:0043683">
    <property type="term" value="P:type IV pilus assembly"/>
    <property type="evidence" value="ECO:0007669"/>
    <property type="project" value="InterPro"/>
</dbReference>
<dbReference type="InterPro" id="IPR014717">
    <property type="entry name" value="Transl_elong_EF1B/ribsomal_bS6"/>
</dbReference>
<reference evidence="3" key="1">
    <citation type="submission" date="2005-10" db="EMBL/GenBank/DDBJ databases">
        <title>Complete sequence of Pelobacter carbinolicus DSM 2380.</title>
        <authorList>
            <person name="Copeland A."/>
            <person name="Lucas S."/>
            <person name="Lapidus A."/>
            <person name="Barry K."/>
            <person name="Detter J.C."/>
            <person name="Glavina T."/>
            <person name="Hammon N."/>
            <person name="Israni S."/>
            <person name="Pitluck S."/>
            <person name="Chertkov O."/>
            <person name="Schmutz J."/>
            <person name="Larimer F."/>
            <person name="Land M."/>
            <person name="Kyrpides N."/>
            <person name="Ivanova N."/>
            <person name="Richardson P."/>
        </authorList>
    </citation>
    <scope>NUCLEOTIDE SEQUENCE [LARGE SCALE GENOMIC DNA]</scope>
    <source>
        <strain evidence="3">DSM 2380 / NBRC 103641 / GraBd1</strain>
    </source>
</reference>
<dbReference type="Gene3D" id="3.30.70.60">
    <property type="match status" value="1"/>
</dbReference>
<reference evidence="2 3" key="2">
    <citation type="journal article" date="2012" name="BMC Genomics">
        <title>The genome of Pelobacter carbinolicus reveals surprising metabolic capabilities and physiological features.</title>
        <authorList>
            <person name="Aklujkar M."/>
            <person name="Haveman S.A."/>
            <person name="Didonato R.Jr."/>
            <person name="Chertkov O."/>
            <person name="Han C.S."/>
            <person name="Land M.L."/>
            <person name="Brown P."/>
            <person name="Lovley D.R."/>
        </authorList>
    </citation>
    <scope>NUCLEOTIDE SEQUENCE [LARGE SCALE GENOMIC DNA]</scope>
    <source>
        <strain evidence="3">DSM 2380 / NBRC 103641 / GraBd1</strain>
    </source>
</reference>
<dbReference type="AlphaFoldDB" id="Q3A684"/>
<gene>
    <name evidence="2" type="primary">pihJ</name>
    <name evidence="2" type="ordered locus">Pcar_0868</name>
</gene>
<name>Q3A684_SYNC1</name>
<evidence type="ECO:0000256" key="1">
    <source>
        <dbReference type="SAM" id="Coils"/>
    </source>
</evidence>
<dbReference type="GO" id="GO:0043107">
    <property type="term" value="P:type IV pilus-dependent motility"/>
    <property type="evidence" value="ECO:0007669"/>
    <property type="project" value="InterPro"/>
</dbReference>
<dbReference type="STRING" id="338963.Pcar_0868"/>
<evidence type="ECO:0000313" key="3">
    <source>
        <dbReference type="Proteomes" id="UP000002534"/>
    </source>
</evidence>
<feature type="coiled-coil region" evidence="1">
    <location>
        <begin position="36"/>
        <end position="86"/>
    </location>
</feature>
<keyword evidence="3" id="KW-1185">Reference proteome</keyword>
<dbReference type="EMBL" id="CP000142">
    <property type="protein sequence ID" value="ABA88123.1"/>
    <property type="molecule type" value="Genomic_DNA"/>
</dbReference>
<dbReference type="Pfam" id="PF04350">
    <property type="entry name" value="PilO"/>
    <property type="match status" value="1"/>
</dbReference>
<protein>
    <submittedName>
        <fullName evidence="2">Type IV pilus biogenesis protein PihJ</fullName>
    </submittedName>
</protein>
<accession>Q3A684</accession>
<proteinExistence type="predicted"/>
<dbReference type="eggNOG" id="ENOG5034CD6">
    <property type="taxonomic scope" value="Bacteria"/>
</dbReference>